<evidence type="ECO:0000313" key="1">
    <source>
        <dbReference type="EMBL" id="CUP54879.1"/>
    </source>
</evidence>
<dbReference type="EMBL" id="CZAU01000014">
    <property type="protein sequence ID" value="CUP54879.1"/>
    <property type="molecule type" value="Genomic_DNA"/>
</dbReference>
<dbReference type="Proteomes" id="UP000095564">
    <property type="component" value="Unassembled WGS sequence"/>
</dbReference>
<proteinExistence type="predicted"/>
<dbReference type="Pfam" id="PF12636">
    <property type="entry name" value="DUF3781"/>
    <property type="match status" value="1"/>
</dbReference>
<protein>
    <submittedName>
        <fullName evidence="1">Protein of uncharacterized function (DUF3781)</fullName>
    </submittedName>
</protein>
<reference evidence="1 2" key="1">
    <citation type="submission" date="2015-09" db="EMBL/GenBank/DDBJ databases">
        <authorList>
            <consortium name="Pathogen Informatics"/>
        </authorList>
    </citation>
    <scope>NUCLEOTIDE SEQUENCE [LARGE SCALE GENOMIC DNA]</scope>
    <source>
        <strain evidence="1 2">2789STDY5834908</strain>
    </source>
</reference>
<sequence length="83" mass="9582">MNADDELLKNLDKLHTTELGVERIKRNLFLDTDDVVVWCKAKIDSVKAVITRSGKNWYVNIDNCIITVNAYSYTIITAHREKK</sequence>
<gene>
    <name evidence="1" type="ORF">ERS852520_01610</name>
</gene>
<dbReference type="AlphaFoldDB" id="A0A174P9U8"/>
<dbReference type="OrthoDB" id="5325609at2"/>
<name>A0A174P9U8_ANAHA</name>
<dbReference type="InterPro" id="IPR024229">
    <property type="entry name" value="DUF3781"/>
</dbReference>
<evidence type="ECO:0000313" key="2">
    <source>
        <dbReference type="Proteomes" id="UP000095564"/>
    </source>
</evidence>
<organism evidence="1 2">
    <name type="scientific">Anaerostipes hadrus</name>
    <dbReference type="NCBI Taxonomy" id="649756"/>
    <lineage>
        <taxon>Bacteria</taxon>
        <taxon>Bacillati</taxon>
        <taxon>Bacillota</taxon>
        <taxon>Clostridia</taxon>
        <taxon>Lachnospirales</taxon>
        <taxon>Lachnospiraceae</taxon>
        <taxon>Anaerostipes</taxon>
    </lineage>
</organism>
<accession>A0A174P9U8</accession>